<dbReference type="InterPro" id="IPR001917">
    <property type="entry name" value="Aminotrans_II_pyridoxalP_BS"/>
</dbReference>
<keyword evidence="6 14" id="KW-0032">Aminotransferase</keyword>
<evidence type="ECO:0000256" key="4">
    <source>
        <dbReference type="ARBA" id="ARBA00011738"/>
    </source>
</evidence>
<comment type="pathway">
    <text evidence="2">Amino-acid biosynthesis; L-histidine biosynthesis; L-histidine from 5-phospho-alpha-D-ribose 1-diphosphate: step 7/9.</text>
</comment>
<evidence type="ECO:0000256" key="1">
    <source>
        <dbReference type="ARBA" id="ARBA00001933"/>
    </source>
</evidence>
<evidence type="ECO:0000256" key="6">
    <source>
        <dbReference type="ARBA" id="ARBA00022576"/>
    </source>
</evidence>
<dbReference type="InterPro" id="IPR004839">
    <property type="entry name" value="Aminotransferase_I/II_large"/>
</dbReference>
<keyword evidence="9 12" id="KW-0663">Pyridoxal phosphate</keyword>
<accession>A0A934KL21</accession>
<keyword evidence="7" id="KW-0028">Amino-acid biosynthesis</keyword>
<dbReference type="PROSITE" id="PS00599">
    <property type="entry name" value="AA_TRANSFER_CLASS_2"/>
    <property type="match status" value="1"/>
</dbReference>
<dbReference type="GO" id="GO:0030170">
    <property type="term" value="F:pyridoxal phosphate binding"/>
    <property type="evidence" value="ECO:0007669"/>
    <property type="project" value="InterPro"/>
</dbReference>
<evidence type="ECO:0000256" key="10">
    <source>
        <dbReference type="ARBA" id="ARBA00023102"/>
    </source>
</evidence>
<dbReference type="EC" id="2.6.1.9" evidence="5"/>
<name>A0A934KL21_9BACT</name>
<sequence>MSRFLRRSLGESFGYVPGEQPPDGEAWIKLNTNESPFPPSSLVSAAIGAAAVGLNRYPSPSAEPLRTALAAHHRVEIGQIAVGNGADALIDSCFRAFCEPGSTVALTDPTYSLLAVQARIHDVLTQKVTLGGTEVPAAFASADVPLRFIVNPNTPTGAWIDPAALETGLADATGVVVIDEAYCDFAPRSCVPLLRDHPSWLVLRTFSKSYALAGLRVGYAVGAPGLIDDLQAVGESYPVDRCAVAGAGAALADHAHHRGLVQEVIGERQRLTDTLADRGWQVTPSHANFICARPGTGSAASVAARLRARRVLVRCFGAGDAGMLRITVGTPAENDALLAALL</sequence>
<dbReference type="GO" id="GO:0004400">
    <property type="term" value="F:histidinol-phosphate transaminase activity"/>
    <property type="evidence" value="ECO:0007669"/>
    <property type="project" value="UniProtKB-EC"/>
</dbReference>
<evidence type="ECO:0000313" key="14">
    <source>
        <dbReference type="EMBL" id="MBJ7608464.1"/>
    </source>
</evidence>
<evidence type="ECO:0000256" key="2">
    <source>
        <dbReference type="ARBA" id="ARBA00005011"/>
    </source>
</evidence>
<comment type="caution">
    <text evidence="14">The sequence shown here is derived from an EMBL/GenBank/DDBJ whole genome shotgun (WGS) entry which is preliminary data.</text>
</comment>
<gene>
    <name evidence="14" type="primary">hisC</name>
    <name evidence="14" type="ORF">JF887_03400</name>
</gene>
<protein>
    <recommendedName>
        <fullName evidence="5">histidinol-phosphate transaminase</fullName>
        <ecNumber evidence="5">2.6.1.9</ecNumber>
    </recommendedName>
</protein>
<dbReference type="SUPFAM" id="SSF53383">
    <property type="entry name" value="PLP-dependent transferases"/>
    <property type="match status" value="1"/>
</dbReference>
<evidence type="ECO:0000259" key="13">
    <source>
        <dbReference type="Pfam" id="PF00155"/>
    </source>
</evidence>
<evidence type="ECO:0000256" key="12">
    <source>
        <dbReference type="RuleBase" id="RU003693"/>
    </source>
</evidence>
<dbReference type="CDD" id="cd00609">
    <property type="entry name" value="AAT_like"/>
    <property type="match status" value="1"/>
</dbReference>
<comment type="cofactor">
    <cofactor evidence="1 12">
        <name>pyridoxal 5'-phosphate</name>
        <dbReference type="ChEBI" id="CHEBI:597326"/>
    </cofactor>
</comment>
<feature type="domain" description="Aminotransferase class I/classII large" evidence="13">
    <location>
        <begin position="27"/>
        <end position="341"/>
    </location>
</feature>
<dbReference type="NCBIfam" id="TIGR01141">
    <property type="entry name" value="hisC"/>
    <property type="match status" value="1"/>
</dbReference>
<comment type="subunit">
    <text evidence="4">Homodimer.</text>
</comment>
<dbReference type="Proteomes" id="UP000614410">
    <property type="component" value="Unassembled WGS sequence"/>
</dbReference>
<evidence type="ECO:0000256" key="11">
    <source>
        <dbReference type="ARBA" id="ARBA00047481"/>
    </source>
</evidence>
<dbReference type="InterPro" id="IPR005861">
    <property type="entry name" value="HisP_aminotrans"/>
</dbReference>
<evidence type="ECO:0000256" key="8">
    <source>
        <dbReference type="ARBA" id="ARBA00022679"/>
    </source>
</evidence>
<evidence type="ECO:0000256" key="7">
    <source>
        <dbReference type="ARBA" id="ARBA00022605"/>
    </source>
</evidence>
<comment type="catalytic activity">
    <reaction evidence="11">
        <text>L-histidinol phosphate + 2-oxoglutarate = 3-(imidazol-4-yl)-2-oxopropyl phosphate + L-glutamate</text>
        <dbReference type="Rhea" id="RHEA:23744"/>
        <dbReference type="ChEBI" id="CHEBI:16810"/>
        <dbReference type="ChEBI" id="CHEBI:29985"/>
        <dbReference type="ChEBI" id="CHEBI:57766"/>
        <dbReference type="ChEBI" id="CHEBI:57980"/>
        <dbReference type="EC" id="2.6.1.9"/>
    </reaction>
</comment>
<evidence type="ECO:0000256" key="3">
    <source>
        <dbReference type="ARBA" id="ARBA00007970"/>
    </source>
</evidence>
<dbReference type="AlphaFoldDB" id="A0A934KL21"/>
<proteinExistence type="inferred from homology"/>
<dbReference type="EMBL" id="JAEKNN010000016">
    <property type="protein sequence ID" value="MBJ7608464.1"/>
    <property type="molecule type" value="Genomic_DNA"/>
</dbReference>
<comment type="similarity">
    <text evidence="3">Belongs to the class-II pyridoxal-phosphate-dependent aminotransferase family. Histidinol-phosphate aminotransferase subfamily.</text>
</comment>
<evidence type="ECO:0000313" key="15">
    <source>
        <dbReference type="Proteomes" id="UP000614410"/>
    </source>
</evidence>
<evidence type="ECO:0000256" key="5">
    <source>
        <dbReference type="ARBA" id="ARBA00012748"/>
    </source>
</evidence>
<dbReference type="InterPro" id="IPR050106">
    <property type="entry name" value="HistidinolP_aminotransfase"/>
</dbReference>
<keyword evidence="8 14" id="KW-0808">Transferase</keyword>
<dbReference type="Gene3D" id="3.90.1150.10">
    <property type="entry name" value="Aspartate Aminotransferase, domain 1"/>
    <property type="match status" value="1"/>
</dbReference>
<dbReference type="Pfam" id="PF00155">
    <property type="entry name" value="Aminotran_1_2"/>
    <property type="match status" value="1"/>
</dbReference>
<dbReference type="PANTHER" id="PTHR43643:SF6">
    <property type="entry name" value="HISTIDINOL-PHOSPHATE AMINOTRANSFERASE"/>
    <property type="match status" value="1"/>
</dbReference>
<dbReference type="Gene3D" id="3.40.640.10">
    <property type="entry name" value="Type I PLP-dependent aspartate aminotransferase-like (Major domain)"/>
    <property type="match status" value="1"/>
</dbReference>
<reference evidence="14 15" key="1">
    <citation type="submission" date="2020-10" db="EMBL/GenBank/DDBJ databases">
        <title>Ca. Dormibacterota MAGs.</title>
        <authorList>
            <person name="Montgomery K."/>
        </authorList>
    </citation>
    <scope>NUCLEOTIDE SEQUENCE [LARGE SCALE GENOMIC DNA]</scope>
    <source>
        <strain evidence="14">Mitchell_Peninsula_5</strain>
    </source>
</reference>
<organism evidence="14 15">
    <name type="scientific">Candidatus Amunia macphersoniae</name>
    <dbReference type="NCBI Taxonomy" id="3127014"/>
    <lineage>
        <taxon>Bacteria</taxon>
        <taxon>Bacillati</taxon>
        <taxon>Candidatus Dormiibacterota</taxon>
        <taxon>Candidatus Dormibacteria</taxon>
        <taxon>Candidatus Aeolococcales</taxon>
        <taxon>Candidatus Aeolococcaceae</taxon>
        <taxon>Candidatus Amunia</taxon>
    </lineage>
</organism>
<dbReference type="GO" id="GO:0000105">
    <property type="term" value="P:L-histidine biosynthetic process"/>
    <property type="evidence" value="ECO:0007669"/>
    <property type="project" value="UniProtKB-KW"/>
</dbReference>
<dbReference type="InterPro" id="IPR015424">
    <property type="entry name" value="PyrdxlP-dep_Trfase"/>
</dbReference>
<keyword evidence="10" id="KW-0368">Histidine biosynthesis</keyword>
<dbReference type="InterPro" id="IPR015422">
    <property type="entry name" value="PyrdxlP-dep_Trfase_small"/>
</dbReference>
<evidence type="ECO:0000256" key="9">
    <source>
        <dbReference type="ARBA" id="ARBA00022898"/>
    </source>
</evidence>
<dbReference type="InterPro" id="IPR015421">
    <property type="entry name" value="PyrdxlP-dep_Trfase_major"/>
</dbReference>
<dbReference type="PANTHER" id="PTHR43643">
    <property type="entry name" value="HISTIDINOL-PHOSPHATE AMINOTRANSFERASE 2"/>
    <property type="match status" value="1"/>
</dbReference>